<protein>
    <submittedName>
        <fullName evidence="1">Uncharacterized protein</fullName>
    </submittedName>
</protein>
<dbReference type="Proteomes" id="UP001226867">
    <property type="component" value="Unassembled WGS sequence"/>
</dbReference>
<sequence length="86" mass="9372">MSSIYDQVIAAIQQHWRAHDNKYPQKIVLASAQHHSLMDIRRIGRTALAATGEIEADRFMGTALEIDDTSPGIVVSIDGVRTALAG</sequence>
<organism evidence="1 2">
    <name type="scientific">Variovorax ginsengisoli</name>
    <dbReference type="NCBI Taxonomy" id="363844"/>
    <lineage>
        <taxon>Bacteria</taxon>
        <taxon>Pseudomonadati</taxon>
        <taxon>Pseudomonadota</taxon>
        <taxon>Betaproteobacteria</taxon>
        <taxon>Burkholderiales</taxon>
        <taxon>Comamonadaceae</taxon>
        <taxon>Variovorax</taxon>
    </lineage>
</organism>
<evidence type="ECO:0000313" key="2">
    <source>
        <dbReference type="Proteomes" id="UP001226867"/>
    </source>
</evidence>
<gene>
    <name evidence="1" type="ORF">J2W36_000418</name>
</gene>
<dbReference type="RefSeq" id="WP_307688000.1">
    <property type="nucleotide sequence ID" value="NZ_JAUSRO010000001.1"/>
</dbReference>
<evidence type="ECO:0000313" key="1">
    <source>
        <dbReference type="EMBL" id="MDP9898185.1"/>
    </source>
</evidence>
<keyword evidence="2" id="KW-1185">Reference proteome</keyword>
<reference evidence="1 2" key="1">
    <citation type="submission" date="2023-07" db="EMBL/GenBank/DDBJ databases">
        <title>Sorghum-associated microbial communities from plants grown in Nebraska, USA.</title>
        <authorList>
            <person name="Schachtman D."/>
        </authorList>
    </citation>
    <scope>NUCLEOTIDE SEQUENCE [LARGE SCALE GENOMIC DNA]</scope>
    <source>
        <strain evidence="1 2">DS1607</strain>
    </source>
</reference>
<comment type="caution">
    <text evidence="1">The sequence shown here is derived from an EMBL/GenBank/DDBJ whole genome shotgun (WGS) entry which is preliminary data.</text>
</comment>
<proteinExistence type="predicted"/>
<name>A0ABT9S1F2_9BURK</name>
<accession>A0ABT9S1F2</accession>
<dbReference type="EMBL" id="JAUSRO010000001">
    <property type="protein sequence ID" value="MDP9898185.1"/>
    <property type="molecule type" value="Genomic_DNA"/>
</dbReference>